<dbReference type="PROSITE" id="PS00885">
    <property type="entry name" value="EPSP_SYNTHASE_2"/>
    <property type="match status" value="1"/>
</dbReference>
<feature type="binding site" evidence="7">
    <location>
        <position position="37"/>
    </location>
    <ligand>
        <name>3-phosphoshikimate</name>
        <dbReference type="ChEBI" id="CHEBI:145989"/>
    </ligand>
</feature>
<feature type="binding site" evidence="7">
    <location>
        <position position="173"/>
    </location>
    <ligand>
        <name>3-phosphoshikimate</name>
        <dbReference type="ChEBI" id="CHEBI:145989"/>
    </ligand>
</feature>
<dbReference type="InterPro" id="IPR001986">
    <property type="entry name" value="Enolpyruvate_Tfrase_dom"/>
</dbReference>
<feature type="binding site" evidence="7">
    <location>
        <position position="33"/>
    </location>
    <ligand>
        <name>3-phosphoshikimate</name>
        <dbReference type="ChEBI" id="CHEBI:145989"/>
    </ligand>
</feature>
<feature type="binding site" evidence="7">
    <location>
        <position position="128"/>
    </location>
    <ligand>
        <name>phosphoenolpyruvate</name>
        <dbReference type="ChEBI" id="CHEBI:58702"/>
    </ligand>
</feature>
<evidence type="ECO:0000256" key="2">
    <source>
        <dbReference type="ARBA" id="ARBA00009948"/>
    </source>
</evidence>
<comment type="catalytic activity">
    <reaction evidence="6">
        <text>3-phosphoshikimate + phosphoenolpyruvate = 5-O-(1-carboxyvinyl)-3-phosphoshikimate + phosphate</text>
        <dbReference type="Rhea" id="RHEA:21256"/>
        <dbReference type="ChEBI" id="CHEBI:43474"/>
        <dbReference type="ChEBI" id="CHEBI:57701"/>
        <dbReference type="ChEBI" id="CHEBI:58702"/>
        <dbReference type="ChEBI" id="CHEBI:145989"/>
        <dbReference type="EC" id="2.5.1.19"/>
    </reaction>
    <physiologicalReaction direction="left-to-right" evidence="6">
        <dbReference type="Rhea" id="RHEA:21257"/>
    </physiologicalReaction>
</comment>
<keyword evidence="5 7" id="KW-0057">Aromatic amino acid biosynthesis</keyword>
<evidence type="ECO:0000256" key="4">
    <source>
        <dbReference type="ARBA" id="ARBA00022679"/>
    </source>
</evidence>
<evidence type="ECO:0000256" key="7">
    <source>
        <dbReference type="HAMAP-Rule" id="MF_00210"/>
    </source>
</evidence>
<keyword evidence="4 7" id="KW-0808">Transferase</keyword>
<keyword evidence="10" id="KW-1185">Reference proteome</keyword>
<dbReference type="RefSeq" id="WP_300953364.1">
    <property type="nucleotide sequence ID" value="NZ_JAUHJQ010000006.1"/>
</dbReference>
<accession>A0ABT8FI99</accession>
<dbReference type="Proteomes" id="UP001168620">
    <property type="component" value="Unassembled WGS sequence"/>
</dbReference>
<feature type="binding site" evidence="7">
    <location>
        <position position="342"/>
    </location>
    <ligand>
        <name>3-phosphoshikimate</name>
        <dbReference type="ChEBI" id="CHEBI:145989"/>
    </ligand>
</feature>
<sequence length="426" mass="43609">MTDPARAVVEDPWPAPRARGPVEATVTLPGSKSLTNRALVLAAVADGPSVVRRALRSRDTTLMAAALTALGASVDTSGEDWRVTPGDLAGDAAVDCGLAGTVMRFVPPVAGLSSGTIAFDGDPHMRQRPVGEVLGALRALGIDVTGEALPFTVRGTGSVPGGTVVVDASASSQFISALLLAGARYDRGVDVRHDGKPVPSLPHIDMTVAMLREHGVEVDDADANRWAVAPGPVRAVDHLIEPDLSNAAPFLALAAVSGGTLTVRDWPRHTTQAGDALRGILAAMGCAVDLGDAGLTVTGPDRLQGVDLDLHDVGELAPAVAALCALADGPSHLRGIAHIRGHETDRLAALATELGRLGADVTEHPDGLELRPAALHGGVFRTYADHRMAHAGVVVGAAVDGVLVEDVATTAKTFPDFAGAWAALLG</sequence>
<dbReference type="CDD" id="cd01556">
    <property type="entry name" value="EPSP_synthase"/>
    <property type="match status" value="1"/>
</dbReference>
<evidence type="ECO:0000259" key="8">
    <source>
        <dbReference type="Pfam" id="PF00275"/>
    </source>
</evidence>
<evidence type="ECO:0000313" key="10">
    <source>
        <dbReference type="Proteomes" id="UP001168620"/>
    </source>
</evidence>
<feature type="binding site" evidence="7">
    <location>
        <position position="412"/>
    </location>
    <ligand>
        <name>phosphoenolpyruvate</name>
        <dbReference type="ChEBI" id="CHEBI:58702"/>
    </ligand>
</feature>
<dbReference type="Gene3D" id="3.65.10.10">
    <property type="entry name" value="Enolpyruvate transferase domain"/>
    <property type="match status" value="2"/>
</dbReference>
<dbReference type="EMBL" id="JAUHJQ010000006">
    <property type="protein sequence ID" value="MDN4174266.1"/>
    <property type="molecule type" value="Genomic_DNA"/>
</dbReference>
<comment type="subunit">
    <text evidence="7">Monomer.</text>
</comment>
<evidence type="ECO:0000256" key="1">
    <source>
        <dbReference type="ARBA" id="ARBA00004811"/>
    </source>
</evidence>
<dbReference type="PIRSF" id="PIRSF000505">
    <property type="entry name" value="EPSPS"/>
    <property type="match status" value="1"/>
</dbReference>
<reference evidence="9" key="1">
    <citation type="submission" date="2023-06" db="EMBL/GenBank/DDBJ databases">
        <title>Draft genome sequence of Nocardioides sp. SOB77.</title>
        <authorList>
            <person name="Zhang G."/>
        </authorList>
    </citation>
    <scope>NUCLEOTIDE SEQUENCE</scope>
    <source>
        <strain evidence="9">SOB77</strain>
    </source>
</reference>
<dbReference type="InterPro" id="IPR013792">
    <property type="entry name" value="RNA3'P_cycl/enolpyr_Trfase_a/b"/>
</dbReference>
<name>A0ABT8FI99_9ACTN</name>
<feature type="binding site" evidence="7">
    <location>
        <position position="315"/>
    </location>
    <ligand>
        <name>3-phosphoshikimate</name>
        <dbReference type="ChEBI" id="CHEBI:145989"/>
    </ligand>
</feature>
<feature type="binding site" evidence="7">
    <location>
        <position position="346"/>
    </location>
    <ligand>
        <name>phosphoenolpyruvate</name>
        <dbReference type="ChEBI" id="CHEBI:58702"/>
    </ligand>
</feature>
<evidence type="ECO:0000313" key="9">
    <source>
        <dbReference type="EMBL" id="MDN4174266.1"/>
    </source>
</evidence>
<dbReference type="PANTHER" id="PTHR21090:SF5">
    <property type="entry name" value="PENTAFUNCTIONAL AROM POLYPEPTIDE"/>
    <property type="match status" value="1"/>
</dbReference>
<comment type="pathway">
    <text evidence="1 7">Metabolic intermediate biosynthesis; chorismate biosynthesis; chorismate from D-erythrose 4-phosphate and phosphoenolpyruvate: step 6/7.</text>
</comment>
<feature type="active site" description="Proton acceptor" evidence="7">
    <location>
        <position position="315"/>
    </location>
</feature>
<dbReference type="HAMAP" id="MF_00210">
    <property type="entry name" value="EPSP_synth"/>
    <property type="match status" value="1"/>
</dbReference>
<protein>
    <recommendedName>
        <fullName evidence="7">3-phosphoshikimate 1-carboxyvinyltransferase</fullName>
        <ecNumber evidence="7">2.5.1.19</ecNumber>
    </recommendedName>
    <alternativeName>
        <fullName evidence="7">5-enolpyruvylshikimate-3-phosphate synthase</fullName>
        <shortName evidence="7">EPSP synthase</shortName>
        <shortName evidence="7">EPSPS</shortName>
    </alternativeName>
</protein>
<feature type="binding site" evidence="7">
    <location>
        <position position="32"/>
    </location>
    <ligand>
        <name>phosphoenolpyruvate</name>
        <dbReference type="ChEBI" id="CHEBI:58702"/>
    </ligand>
</feature>
<keyword evidence="7" id="KW-0963">Cytoplasm</keyword>
<gene>
    <name evidence="7 9" type="primary">aroA</name>
    <name evidence="9" type="ORF">QWY28_14980</name>
</gene>
<feature type="binding site" evidence="7">
    <location>
        <position position="32"/>
    </location>
    <ligand>
        <name>3-phosphoshikimate</name>
        <dbReference type="ChEBI" id="CHEBI:145989"/>
    </ligand>
</feature>
<comment type="caution">
    <text evidence="7">Lacks conserved residue(s) required for the propagation of feature annotation.</text>
</comment>
<dbReference type="PROSITE" id="PS00104">
    <property type="entry name" value="EPSP_SYNTHASE_1"/>
    <property type="match status" value="1"/>
</dbReference>
<dbReference type="InterPro" id="IPR006264">
    <property type="entry name" value="EPSP_synthase"/>
</dbReference>
<feature type="binding site" evidence="7">
    <location>
        <position position="387"/>
    </location>
    <ligand>
        <name>phosphoenolpyruvate</name>
        <dbReference type="ChEBI" id="CHEBI:58702"/>
    </ligand>
</feature>
<dbReference type="Pfam" id="PF00275">
    <property type="entry name" value="EPSP_synthase"/>
    <property type="match status" value="1"/>
</dbReference>
<dbReference type="PANTHER" id="PTHR21090">
    <property type="entry name" value="AROM/DEHYDROQUINATE SYNTHASE"/>
    <property type="match status" value="1"/>
</dbReference>
<keyword evidence="3 7" id="KW-0028">Amino-acid biosynthesis</keyword>
<proteinExistence type="inferred from homology"/>
<comment type="subcellular location">
    <subcellularLocation>
        <location evidence="7">Cytoplasm</location>
    </subcellularLocation>
</comment>
<comment type="similarity">
    <text evidence="2 7">Belongs to the EPSP synthase family.</text>
</comment>
<feature type="binding site" evidence="7">
    <location>
        <position position="171"/>
    </location>
    <ligand>
        <name>3-phosphoshikimate</name>
        <dbReference type="ChEBI" id="CHEBI:145989"/>
    </ligand>
</feature>
<feature type="domain" description="Enolpyruvate transferase" evidence="8">
    <location>
        <begin position="18"/>
        <end position="418"/>
    </location>
</feature>
<dbReference type="SUPFAM" id="SSF55205">
    <property type="entry name" value="EPT/RTPC-like"/>
    <property type="match status" value="1"/>
</dbReference>
<evidence type="ECO:0000256" key="5">
    <source>
        <dbReference type="ARBA" id="ARBA00023141"/>
    </source>
</evidence>
<organism evidence="9 10">
    <name type="scientific">Nocardioides oceani</name>
    <dbReference type="NCBI Taxonomy" id="3058369"/>
    <lineage>
        <taxon>Bacteria</taxon>
        <taxon>Bacillati</taxon>
        <taxon>Actinomycetota</taxon>
        <taxon>Actinomycetes</taxon>
        <taxon>Propionibacteriales</taxon>
        <taxon>Nocardioidaceae</taxon>
        <taxon>Nocardioides</taxon>
    </lineage>
</organism>
<dbReference type="InterPro" id="IPR023193">
    <property type="entry name" value="EPSP_synthase_CS"/>
</dbReference>
<feature type="binding site" evidence="7">
    <location>
        <position position="172"/>
    </location>
    <ligand>
        <name>3-phosphoshikimate</name>
        <dbReference type="ChEBI" id="CHEBI:145989"/>
    </ligand>
</feature>
<dbReference type="InterPro" id="IPR036968">
    <property type="entry name" value="Enolpyruvate_Tfrase_sf"/>
</dbReference>
<evidence type="ECO:0000256" key="6">
    <source>
        <dbReference type="ARBA" id="ARBA00044633"/>
    </source>
</evidence>
<evidence type="ECO:0000256" key="3">
    <source>
        <dbReference type="ARBA" id="ARBA00022605"/>
    </source>
</evidence>
<feature type="binding site" evidence="7">
    <location>
        <position position="100"/>
    </location>
    <ligand>
        <name>phosphoenolpyruvate</name>
        <dbReference type="ChEBI" id="CHEBI:58702"/>
    </ligand>
</feature>
<dbReference type="GO" id="GO:0003866">
    <property type="term" value="F:3-phosphoshikimate 1-carboxyvinyltransferase activity"/>
    <property type="evidence" value="ECO:0007669"/>
    <property type="project" value="UniProtKB-EC"/>
</dbReference>
<dbReference type="NCBIfam" id="TIGR01356">
    <property type="entry name" value="aroA"/>
    <property type="match status" value="1"/>
</dbReference>
<comment type="caution">
    <text evidence="9">The sequence shown here is derived from an EMBL/GenBank/DDBJ whole genome shotgun (WGS) entry which is preliminary data.</text>
</comment>
<comment type="function">
    <text evidence="7">Catalyzes the transfer of the enolpyruvyl moiety of phosphoenolpyruvate (PEP) to the 5-hydroxyl of shikimate-3-phosphate (S3P) to produce enolpyruvyl shikimate-3-phosphate and inorganic phosphate.</text>
</comment>
<feature type="binding site" evidence="7">
    <location>
        <position position="200"/>
    </location>
    <ligand>
        <name>3-phosphoshikimate</name>
        <dbReference type="ChEBI" id="CHEBI:145989"/>
    </ligand>
</feature>
<feature type="binding site" evidence="7">
    <location>
        <position position="173"/>
    </location>
    <ligand>
        <name>phosphoenolpyruvate</name>
        <dbReference type="ChEBI" id="CHEBI:58702"/>
    </ligand>
</feature>
<dbReference type="EC" id="2.5.1.19" evidence="7"/>